<feature type="region of interest" description="Disordered" evidence="1">
    <location>
        <begin position="34"/>
        <end position="138"/>
    </location>
</feature>
<feature type="compositionally biased region" description="Low complexity" evidence="1">
    <location>
        <begin position="45"/>
        <end position="59"/>
    </location>
</feature>
<feature type="compositionally biased region" description="Low complexity" evidence="1">
    <location>
        <begin position="413"/>
        <end position="425"/>
    </location>
</feature>
<keyword evidence="4" id="KW-1185">Reference proteome</keyword>
<name>A0A5C6BVF5_9BACT</name>
<dbReference type="Proteomes" id="UP000319908">
    <property type="component" value="Unassembled WGS sequence"/>
</dbReference>
<dbReference type="AlphaFoldDB" id="A0A5C6BVF5"/>
<dbReference type="NCBIfam" id="NF040466">
    <property type="entry name" value="ydjY_domain"/>
    <property type="match status" value="1"/>
</dbReference>
<organism evidence="3 4">
    <name type="scientific">Allorhodopirellula heiligendammensis</name>
    <dbReference type="NCBI Taxonomy" id="2714739"/>
    <lineage>
        <taxon>Bacteria</taxon>
        <taxon>Pseudomonadati</taxon>
        <taxon>Planctomycetota</taxon>
        <taxon>Planctomycetia</taxon>
        <taxon>Pirellulales</taxon>
        <taxon>Pirellulaceae</taxon>
        <taxon>Allorhodopirellula</taxon>
    </lineage>
</organism>
<evidence type="ECO:0000256" key="1">
    <source>
        <dbReference type="SAM" id="MobiDB-lite"/>
    </source>
</evidence>
<reference evidence="3 4" key="1">
    <citation type="journal article" date="2020" name="Antonie Van Leeuwenhoek">
        <title>Rhodopirellula heiligendammensis sp. nov., Rhodopirellula pilleata sp. nov., and Rhodopirellula solitaria sp. nov. isolated from natural or artificial marine surfaces in Northern Germany and California, USA, and emended description of the genus Rhodopirellula.</title>
        <authorList>
            <person name="Kallscheuer N."/>
            <person name="Wiegand S."/>
            <person name="Jogler M."/>
            <person name="Boedeker C."/>
            <person name="Peeters S.H."/>
            <person name="Rast P."/>
            <person name="Heuer A."/>
            <person name="Jetten M.S.M."/>
            <person name="Rohde M."/>
            <person name="Jogler C."/>
        </authorList>
    </citation>
    <scope>NUCLEOTIDE SEQUENCE [LARGE SCALE GENOMIC DNA]</scope>
    <source>
        <strain evidence="3 4">Poly21</strain>
    </source>
</reference>
<sequence length="425" mass="45650">MHNPEFTIPSAAYRGVLVCLAICFCSAFVTGCQPQPEPPSPAPETAPAAVEPAATAPPEVSNPPQADASAPPPRPTAADTVEQPQTAPKETLRLQPPPAREKNDAPSTPSNGTIDIESPAEQAADTTESPNAGDTMEEDDYEIDPEILAHIKAQERAIRRIADTYAAPPGAKQLGKQADLWVDMKAKRVYIDGYVAMRRGPLEMFACPVGTKEHESVVAVFAKSSEVHAALLAIGAQSGTPVRWNPEFLPPTGQTITVWATWRSPEPSSVPEKADEEEPSNAEVEFVPGEEFHAVDAREWVRNMKTKTQLDEPWVFAGSTFWSDPEDNVEHYSADAGDMICVSNFSSAMLDVPFNSSADAGNLLFEPFSENIPERGTPVRLVLVPQSIPSDEPPAALPVDPTTPPDKSMLPIANHAAPKAADAKE</sequence>
<feature type="compositionally biased region" description="Pro residues" evidence="1">
    <location>
        <begin position="35"/>
        <end position="44"/>
    </location>
</feature>
<keyword evidence="2" id="KW-0732">Signal</keyword>
<evidence type="ECO:0000313" key="3">
    <source>
        <dbReference type="EMBL" id="TWU15842.1"/>
    </source>
</evidence>
<comment type="caution">
    <text evidence="3">The sequence shown here is derived from an EMBL/GenBank/DDBJ whole genome shotgun (WGS) entry which is preliminary data.</text>
</comment>
<feature type="chain" id="PRO_5022833440" description="Secreted protein" evidence="2">
    <location>
        <begin position="32"/>
        <end position="425"/>
    </location>
</feature>
<accession>A0A5C6BVF5</accession>
<feature type="region of interest" description="Disordered" evidence="1">
    <location>
        <begin position="387"/>
        <end position="425"/>
    </location>
</feature>
<evidence type="ECO:0000313" key="4">
    <source>
        <dbReference type="Proteomes" id="UP000319908"/>
    </source>
</evidence>
<dbReference type="RefSeq" id="WP_302118907.1">
    <property type="nucleotide sequence ID" value="NZ_SJPU01000002.1"/>
</dbReference>
<feature type="compositionally biased region" description="Pro residues" evidence="1">
    <location>
        <begin position="391"/>
        <end position="404"/>
    </location>
</feature>
<evidence type="ECO:0008006" key="5">
    <source>
        <dbReference type="Google" id="ProtNLM"/>
    </source>
</evidence>
<gene>
    <name evidence="3" type="ORF">Poly21_30440</name>
</gene>
<dbReference type="EMBL" id="SJPU01000002">
    <property type="protein sequence ID" value="TWU15842.1"/>
    <property type="molecule type" value="Genomic_DNA"/>
</dbReference>
<dbReference type="InterPro" id="IPR047750">
    <property type="entry name" value="YdjY-like"/>
</dbReference>
<proteinExistence type="predicted"/>
<feature type="signal peptide" evidence="2">
    <location>
        <begin position="1"/>
        <end position="31"/>
    </location>
</feature>
<protein>
    <recommendedName>
        <fullName evidence="5">Secreted protein</fullName>
    </recommendedName>
</protein>
<evidence type="ECO:0000256" key="2">
    <source>
        <dbReference type="SAM" id="SignalP"/>
    </source>
</evidence>